<dbReference type="SUPFAM" id="SSF82185">
    <property type="entry name" value="Histone H3 K4-specific methyltransferase SET7/9 N-terminal domain"/>
    <property type="match status" value="1"/>
</dbReference>
<dbReference type="EMBL" id="KF170423">
    <property type="protein sequence ID" value="AGO88048.1"/>
    <property type="molecule type" value="Genomic_DNA"/>
</dbReference>
<reference evidence="1" key="1">
    <citation type="journal article" date="2014" name="ISME J.">
        <title>Genomic properties of Marine Group A bacteria indicate a role in the marine sulfur cycle.</title>
        <authorList>
            <person name="Wright J.J."/>
            <person name="Mewis K."/>
            <person name="Hanson N.W."/>
            <person name="Konwar K.M."/>
            <person name="Maas K.R."/>
            <person name="Hallam S.J."/>
        </authorList>
    </citation>
    <scope>NUCLEOTIDE SEQUENCE</scope>
</reference>
<organism evidence="1">
    <name type="scientific">uncultured bacterium 125003-E23</name>
    <dbReference type="NCBI Taxonomy" id="1343839"/>
    <lineage>
        <taxon>Bacteria</taxon>
        <taxon>environmental samples</taxon>
    </lineage>
</organism>
<dbReference type="InterPro" id="IPR011652">
    <property type="entry name" value="MORN_2"/>
</dbReference>
<dbReference type="Pfam" id="PF07661">
    <property type="entry name" value="MORN_2"/>
    <property type="match status" value="2"/>
</dbReference>
<dbReference type="AlphaFoldDB" id="S4WBG1"/>
<name>S4WBG1_9BACT</name>
<sequence>MIVKISKVLPIIKKTRDKIEIVKFFKYYESGQKKEEGTFKDGKEDGLKTWWYENGQKMSESFYKDGVLDGLWTNWYKNRQKKLERTYKDGKLFNILGRWNKDGSVRKEPFIWE</sequence>
<accession>S4WBG1</accession>
<evidence type="ECO:0000313" key="1">
    <source>
        <dbReference type="EMBL" id="AGO88048.1"/>
    </source>
</evidence>
<dbReference type="Gene3D" id="2.20.110.10">
    <property type="entry name" value="Histone H3 K4-specific methyltransferase SET7/9 N-terminal domain"/>
    <property type="match status" value="1"/>
</dbReference>
<protein>
    <submittedName>
        <fullName evidence="1">Uncharacterized protein</fullName>
    </submittedName>
</protein>
<proteinExistence type="predicted"/>